<evidence type="ECO:0000313" key="6">
    <source>
        <dbReference type="EMBL" id="KYO52610.1"/>
    </source>
</evidence>
<dbReference type="InterPro" id="IPR009057">
    <property type="entry name" value="Homeodomain-like_sf"/>
</dbReference>
<reference evidence="6 7" key="1">
    <citation type="submission" date="2015-12" db="EMBL/GenBank/DDBJ databases">
        <title>Genome sequence of Tistrella mobilis MCCC 1A02139.</title>
        <authorList>
            <person name="Lu L."/>
            <person name="Lai Q."/>
            <person name="Shao Z."/>
            <person name="Qian P."/>
        </authorList>
    </citation>
    <scope>NUCLEOTIDE SEQUENCE [LARGE SCALE GENOMIC DNA]</scope>
    <source>
        <strain evidence="6 7">MCCC 1A02139</strain>
    </source>
</reference>
<keyword evidence="1" id="KW-0805">Transcription regulation</keyword>
<accession>A0A162L0G7</accession>
<dbReference type="GO" id="GO:0003700">
    <property type="term" value="F:DNA-binding transcription factor activity"/>
    <property type="evidence" value="ECO:0007669"/>
    <property type="project" value="TreeGrafter"/>
</dbReference>
<dbReference type="OrthoDB" id="8701707at2"/>
<dbReference type="Pfam" id="PF00440">
    <property type="entry name" value="TetR_N"/>
    <property type="match status" value="1"/>
</dbReference>
<dbReference type="PANTHER" id="PTHR30055">
    <property type="entry name" value="HTH-TYPE TRANSCRIPTIONAL REGULATOR RUTR"/>
    <property type="match status" value="1"/>
</dbReference>
<keyword evidence="3" id="KW-0804">Transcription</keyword>
<organism evidence="6 7">
    <name type="scientific">Tistrella mobilis</name>
    <dbReference type="NCBI Taxonomy" id="171437"/>
    <lineage>
        <taxon>Bacteria</taxon>
        <taxon>Pseudomonadati</taxon>
        <taxon>Pseudomonadota</taxon>
        <taxon>Alphaproteobacteria</taxon>
        <taxon>Geminicoccales</taxon>
        <taxon>Geminicoccaceae</taxon>
        <taxon>Tistrella</taxon>
    </lineage>
</organism>
<evidence type="ECO:0000256" key="3">
    <source>
        <dbReference type="ARBA" id="ARBA00023163"/>
    </source>
</evidence>
<dbReference type="InterPro" id="IPR050109">
    <property type="entry name" value="HTH-type_TetR-like_transc_reg"/>
</dbReference>
<evidence type="ECO:0000256" key="2">
    <source>
        <dbReference type="ARBA" id="ARBA00023125"/>
    </source>
</evidence>
<evidence type="ECO:0000256" key="4">
    <source>
        <dbReference type="PROSITE-ProRule" id="PRU00335"/>
    </source>
</evidence>
<dbReference type="Gene3D" id="1.10.357.10">
    <property type="entry name" value="Tetracycline Repressor, domain 2"/>
    <property type="match status" value="1"/>
</dbReference>
<dbReference type="InterPro" id="IPR001647">
    <property type="entry name" value="HTH_TetR"/>
</dbReference>
<dbReference type="GeneID" id="97243715"/>
<dbReference type="EMBL" id="LPZR01000153">
    <property type="protein sequence ID" value="KYO52610.1"/>
    <property type="molecule type" value="Genomic_DNA"/>
</dbReference>
<name>A0A162L0G7_9PROT</name>
<dbReference type="RefSeq" id="WP_062763967.1">
    <property type="nucleotide sequence ID" value="NZ_CP121045.1"/>
</dbReference>
<feature type="domain" description="HTH tetR-type" evidence="5">
    <location>
        <begin position="6"/>
        <end position="66"/>
    </location>
</feature>
<evidence type="ECO:0000256" key="1">
    <source>
        <dbReference type="ARBA" id="ARBA00023015"/>
    </source>
</evidence>
<dbReference type="Proteomes" id="UP000075787">
    <property type="component" value="Unassembled WGS sequence"/>
</dbReference>
<comment type="caution">
    <text evidence="6">The sequence shown here is derived from an EMBL/GenBank/DDBJ whole genome shotgun (WGS) entry which is preliminary data.</text>
</comment>
<dbReference type="SUPFAM" id="SSF46689">
    <property type="entry name" value="Homeodomain-like"/>
    <property type="match status" value="1"/>
</dbReference>
<gene>
    <name evidence="6" type="ORF">AUP44_04605</name>
</gene>
<keyword evidence="2 4" id="KW-0238">DNA-binding</keyword>
<evidence type="ECO:0000259" key="5">
    <source>
        <dbReference type="PROSITE" id="PS50977"/>
    </source>
</evidence>
<evidence type="ECO:0000313" key="7">
    <source>
        <dbReference type="Proteomes" id="UP000075787"/>
    </source>
</evidence>
<proteinExistence type="predicted"/>
<protein>
    <recommendedName>
        <fullName evidence="5">HTH tetR-type domain-containing protein</fullName>
    </recommendedName>
</protein>
<dbReference type="PANTHER" id="PTHR30055:SF234">
    <property type="entry name" value="HTH-TYPE TRANSCRIPTIONAL REGULATOR BETI"/>
    <property type="match status" value="1"/>
</dbReference>
<dbReference type="PROSITE" id="PS50977">
    <property type="entry name" value="HTH_TETR_2"/>
    <property type="match status" value="1"/>
</dbReference>
<dbReference type="GO" id="GO:0000976">
    <property type="term" value="F:transcription cis-regulatory region binding"/>
    <property type="evidence" value="ECO:0007669"/>
    <property type="project" value="TreeGrafter"/>
</dbReference>
<sequence>MVRTPRFAAEDFVEAAIGLVAEGGPSAATMASIARAVGAPTGSLYHRFDSRAAVMGAMWAALLDELAGILAPPLAAGRPARAALALADWAAARPRPARALLLADLDTVLDAPPEGDTAAEIDAAEARIEAAFDACAARLGLGAGDAAGRARLRFLVIDAPVAALRPALKAGRMPGPGERCLIEELVTLLPAAPGSDDETALAEDAA</sequence>
<dbReference type="AlphaFoldDB" id="A0A162L0G7"/>
<feature type="DNA-binding region" description="H-T-H motif" evidence="4">
    <location>
        <begin position="29"/>
        <end position="48"/>
    </location>
</feature>